<dbReference type="EnsemblPlants" id="TuG1812G0100003500.01.T02">
    <property type="protein sequence ID" value="TuG1812G0100003500.01.T02"/>
    <property type="gene ID" value="TuG1812G0100003500.01"/>
</dbReference>
<proteinExistence type="predicted"/>
<accession>A0A8R7K398</accession>
<sequence>SRHNAPSAWSTSTGCYSSSRCMTRQRKRHYGLGITCWLPTTENMRHGLTWKQEKEETKISIID</sequence>
<protein>
    <submittedName>
        <fullName evidence="1">Uncharacterized protein</fullName>
    </submittedName>
</protein>
<dbReference type="AlphaFoldDB" id="A0A8R7K398"/>
<reference evidence="1" key="2">
    <citation type="submission" date="2018-03" db="EMBL/GenBank/DDBJ databases">
        <title>The Triticum urartu genome reveals the dynamic nature of wheat genome evolution.</title>
        <authorList>
            <person name="Ling H."/>
            <person name="Ma B."/>
            <person name="Shi X."/>
            <person name="Liu H."/>
            <person name="Dong L."/>
            <person name="Sun H."/>
            <person name="Cao Y."/>
            <person name="Gao Q."/>
            <person name="Zheng S."/>
            <person name="Li Y."/>
            <person name="Yu Y."/>
            <person name="Du H."/>
            <person name="Qi M."/>
            <person name="Li Y."/>
            <person name="Yu H."/>
            <person name="Cui Y."/>
            <person name="Wang N."/>
            <person name="Chen C."/>
            <person name="Wu H."/>
            <person name="Zhao Y."/>
            <person name="Zhang J."/>
            <person name="Li Y."/>
            <person name="Zhou W."/>
            <person name="Zhang B."/>
            <person name="Hu W."/>
            <person name="Eijk M."/>
            <person name="Tang J."/>
            <person name="Witsenboer H."/>
            <person name="Zhao S."/>
            <person name="Li Z."/>
            <person name="Zhang A."/>
            <person name="Wang D."/>
            <person name="Liang C."/>
        </authorList>
    </citation>
    <scope>NUCLEOTIDE SEQUENCE [LARGE SCALE GENOMIC DNA]</scope>
    <source>
        <strain evidence="1">cv. G1812</strain>
    </source>
</reference>
<dbReference type="Proteomes" id="UP000015106">
    <property type="component" value="Chromosome 1"/>
</dbReference>
<evidence type="ECO:0000313" key="1">
    <source>
        <dbReference type="EnsemblPlants" id="TuG1812G0100003500.01.T02"/>
    </source>
</evidence>
<dbReference type="Gramene" id="TuG1812G0100003500.01.T02">
    <property type="protein sequence ID" value="TuG1812G0100003500.01.T02"/>
    <property type="gene ID" value="TuG1812G0100003500.01"/>
</dbReference>
<evidence type="ECO:0000313" key="2">
    <source>
        <dbReference type="Proteomes" id="UP000015106"/>
    </source>
</evidence>
<keyword evidence="2" id="KW-1185">Reference proteome</keyword>
<reference evidence="1" key="3">
    <citation type="submission" date="2022-06" db="UniProtKB">
        <authorList>
            <consortium name="EnsemblPlants"/>
        </authorList>
    </citation>
    <scope>IDENTIFICATION</scope>
</reference>
<organism evidence="1 2">
    <name type="scientific">Triticum urartu</name>
    <name type="common">Red wild einkorn</name>
    <name type="synonym">Crithodium urartu</name>
    <dbReference type="NCBI Taxonomy" id="4572"/>
    <lineage>
        <taxon>Eukaryota</taxon>
        <taxon>Viridiplantae</taxon>
        <taxon>Streptophyta</taxon>
        <taxon>Embryophyta</taxon>
        <taxon>Tracheophyta</taxon>
        <taxon>Spermatophyta</taxon>
        <taxon>Magnoliopsida</taxon>
        <taxon>Liliopsida</taxon>
        <taxon>Poales</taxon>
        <taxon>Poaceae</taxon>
        <taxon>BOP clade</taxon>
        <taxon>Pooideae</taxon>
        <taxon>Triticodae</taxon>
        <taxon>Triticeae</taxon>
        <taxon>Triticinae</taxon>
        <taxon>Triticum</taxon>
    </lineage>
</organism>
<name>A0A8R7K398_TRIUA</name>
<reference evidence="2" key="1">
    <citation type="journal article" date="2013" name="Nature">
        <title>Draft genome of the wheat A-genome progenitor Triticum urartu.</title>
        <authorList>
            <person name="Ling H.Q."/>
            <person name="Zhao S."/>
            <person name="Liu D."/>
            <person name="Wang J."/>
            <person name="Sun H."/>
            <person name="Zhang C."/>
            <person name="Fan H."/>
            <person name="Li D."/>
            <person name="Dong L."/>
            <person name="Tao Y."/>
            <person name="Gao C."/>
            <person name="Wu H."/>
            <person name="Li Y."/>
            <person name="Cui Y."/>
            <person name="Guo X."/>
            <person name="Zheng S."/>
            <person name="Wang B."/>
            <person name="Yu K."/>
            <person name="Liang Q."/>
            <person name="Yang W."/>
            <person name="Lou X."/>
            <person name="Chen J."/>
            <person name="Feng M."/>
            <person name="Jian J."/>
            <person name="Zhang X."/>
            <person name="Luo G."/>
            <person name="Jiang Y."/>
            <person name="Liu J."/>
            <person name="Wang Z."/>
            <person name="Sha Y."/>
            <person name="Zhang B."/>
            <person name="Wu H."/>
            <person name="Tang D."/>
            <person name="Shen Q."/>
            <person name="Xue P."/>
            <person name="Zou S."/>
            <person name="Wang X."/>
            <person name="Liu X."/>
            <person name="Wang F."/>
            <person name="Yang Y."/>
            <person name="An X."/>
            <person name="Dong Z."/>
            <person name="Zhang K."/>
            <person name="Zhang X."/>
            <person name="Luo M.C."/>
            <person name="Dvorak J."/>
            <person name="Tong Y."/>
            <person name="Wang J."/>
            <person name="Yang H."/>
            <person name="Li Z."/>
            <person name="Wang D."/>
            <person name="Zhang A."/>
            <person name="Wang J."/>
        </authorList>
    </citation>
    <scope>NUCLEOTIDE SEQUENCE</scope>
    <source>
        <strain evidence="2">cv. G1812</strain>
    </source>
</reference>